<feature type="transmembrane region" description="Helical" evidence="11">
    <location>
        <begin position="52"/>
        <end position="72"/>
    </location>
</feature>
<accession>U6RM71</accession>
<dbReference type="OrthoDB" id="9156836at2"/>
<dbReference type="InterPro" id="IPR037185">
    <property type="entry name" value="EmrE-like"/>
</dbReference>
<evidence type="ECO:0000256" key="4">
    <source>
        <dbReference type="ARBA" id="ARBA00022519"/>
    </source>
</evidence>
<gene>
    <name evidence="13" type="ORF">HMPREF1534_00772</name>
</gene>
<dbReference type="PANTHER" id="PTHR30561">
    <property type="entry name" value="SMR FAMILY PROTON-DEPENDENT DRUG EFFLUX TRANSPORTER SUGE"/>
    <property type="match status" value="1"/>
</dbReference>
<dbReference type="GeneID" id="60063184"/>
<protein>
    <recommendedName>
        <fullName evidence="12">EamA domain-containing protein</fullName>
    </recommendedName>
</protein>
<feature type="transmembrane region" description="Helical" evidence="11">
    <location>
        <begin position="110"/>
        <end position="126"/>
    </location>
</feature>
<keyword evidence="10 11" id="KW-0472">Membrane</keyword>
<comment type="subcellular location">
    <subcellularLocation>
        <location evidence="1">Cell membrane</location>
        <topology evidence="1">Multi-pass membrane protein</topology>
    </subcellularLocation>
</comment>
<evidence type="ECO:0000256" key="10">
    <source>
        <dbReference type="ARBA" id="ARBA00023136"/>
    </source>
</evidence>
<keyword evidence="5" id="KW-0441">Lipid A biosynthesis</keyword>
<evidence type="ECO:0000256" key="2">
    <source>
        <dbReference type="ARBA" id="ARBA00022475"/>
    </source>
</evidence>
<dbReference type="PANTHER" id="PTHR30561:SF9">
    <property type="entry name" value="4-AMINO-4-DEOXY-L-ARABINOSE-PHOSPHOUNDECAPRENOL FLIPPASE SUBUNIT ARNF-RELATED"/>
    <property type="match status" value="1"/>
</dbReference>
<dbReference type="GO" id="GO:0009245">
    <property type="term" value="P:lipid A biosynthetic process"/>
    <property type="evidence" value="ECO:0007669"/>
    <property type="project" value="UniProtKB-KW"/>
</dbReference>
<dbReference type="GO" id="GO:0009103">
    <property type="term" value="P:lipopolysaccharide biosynthetic process"/>
    <property type="evidence" value="ECO:0007669"/>
    <property type="project" value="UniProtKB-KW"/>
</dbReference>
<feature type="domain" description="EamA" evidence="12">
    <location>
        <begin position="6"/>
        <end position="126"/>
    </location>
</feature>
<dbReference type="EMBL" id="AQHY01000008">
    <property type="protein sequence ID" value="EOA57709.1"/>
    <property type="molecule type" value="Genomic_DNA"/>
</dbReference>
<dbReference type="STRING" id="1121098.HMPREF1534_00772"/>
<keyword evidence="14" id="KW-1185">Reference proteome</keyword>
<dbReference type="HOGENOM" id="CLU_131462_4_2_10"/>
<keyword evidence="4" id="KW-0997">Cell inner membrane</keyword>
<evidence type="ECO:0000313" key="14">
    <source>
        <dbReference type="Proteomes" id="UP000017831"/>
    </source>
</evidence>
<evidence type="ECO:0000256" key="6">
    <source>
        <dbReference type="ARBA" id="ARBA00022692"/>
    </source>
</evidence>
<comment type="caution">
    <text evidence="13">The sequence shown here is derived from an EMBL/GenBank/DDBJ whole genome shotgun (WGS) entry which is preliminary data.</text>
</comment>
<keyword evidence="2" id="KW-1003">Cell membrane</keyword>
<dbReference type="GO" id="GO:0005886">
    <property type="term" value="C:plasma membrane"/>
    <property type="evidence" value="ECO:0007669"/>
    <property type="project" value="UniProtKB-SubCell"/>
</dbReference>
<dbReference type="AlphaFoldDB" id="U6RM71"/>
<keyword evidence="9" id="KW-0443">Lipid metabolism</keyword>
<keyword evidence="8 11" id="KW-1133">Transmembrane helix</keyword>
<proteinExistence type="predicted"/>
<name>U6RM71_9BACT</name>
<evidence type="ECO:0000256" key="8">
    <source>
        <dbReference type="ARBA" id="ARBA00022989"/>
    </source>
</evidence>
<keyword evidence="3" id="KW-0444">Lipid biosynthesis</keyword>
<dbReference type="GO" id="GO:0022857">
    <property type="term" value="F:transmembrane transporter activity"/>
    <property type="evidence" value="ECO:0007669"/>
    <property type="project" value="InterPro"/>
</dbReference>
<evidence type="ECO:0000313" key="13">
    <source>
        <dbReference type="EMBL" id="EOA57709.1"/>
    </source>
</evidence>
<keyword evidence="7" id="KW-0448">Lipopolysaccharide biosynthesis</keyword>
<reference evidence="13 14" key="1">
    <citation type="submission" date="2013-04" db="EMBL/GenBank/DDBJ databases">
        <title>The Genome Sequence of Bacteroides massiliensis DSM 17679.</title>
        <authorList>
            <consortium name="The Broad Institute Genomics Platform"/>
            <person name="Earl A."/>
            <person name="Ward D."/>
            <person name="Feldgarden M."/>
            <person name="Gevers D."/>
            <person name="Martens E."/>
            <person name="Fenner L."/>
            <person name="Roux V."/>
            <person name="Mallet M.N."/>
            <person name="Raoult D."/>
            <person name="Walker B."/>
            <person name="Young S."/>
            <person name="Zeng Q."/>
            <person name="Gargeya S."/>
            <person name="Fitzgerald M."/>
            <person name="Haas B."/>
            <person name="Abouelleil A."/>
            <person name="Allen A.W."/>
            <person name="Alvarado L."/>
            <person name="Arachchi H.M."/>
            <person name="Berlin A.M."/>
            <person name="Chapman S.B."/>
            <person name="Gainer-Dewar J."/>
            <person name="Goldberg J."/>
            <person name="Griggs A."/>
            <person name="Gujja S."/>
            <person name="Hansen M."/>
            <person name="Howarth C."/>
            <person name="Imamovic A."/>
            <person name="Ireland A."/>
            <person name="Larimer J."/>
            <person name="McCowan C."/>
            <person name="Murphy C."/>
            <person name="Pearson M."/>
            <person name="Poon T.W."/>
            <person name="Priest M."/>
            <person name="Roberts A."/>
            <person name="Saif S."/>
            <person name="Shea T."/>
            <person name="Sisk P."/>
            <person name="Sykes S."/>
            <person name="Wortman J."/>
            <person name="Nusbaum C."/>
            <person name="Birren B."/>
        </authorList>
    </citation>
    <scope>NUCLEOTIDE SEQUENCE [LARGE SCALE GENOMIC DNA]</scope>
    <source>
        <strain evidence="14">B84634 / Timone 84634 / DSM 17679 / JCM 13223</strain>
    </source>
</reference>
<evidence type="ECO:0000256" key="5">
    <source>
        <dbReference type="ARBA" id="ARBA00022556"/>
    </source>
</evidence>
<dbReference type="InterPro" id="IPR000390">
    <property type="entry name" value="Small_drug/metabolite_transptr"/>
</dbReference>
<dbReference type="RefSeq" id="WP_005937321.1">
    <property type="nucleotide sequence ID" value="NZ_KB905472.1"/>
</dbReference>
<dbReference type="eggNOG" id="COG2076">
    <property type="taxonomic scope" value="Bacteria"/>
</dbReference>
<feature type="transmembrane region" description="Helical" evidence="11">
    <location>
        <begin position="84"/>
        <end position="103"/>
    </location>
</feature>
<dbReference type="Pfam" id="PF00892">
    <property type="entry name" value="EamA"/>
    <property type="match status" value="1"/>
</dbReference>
<dbReference type="SUPFAM" id="SSF103481">
    <property type="entry name" value="Multidrug resistance efflux transporter EmrE"/>
    <property type="match status" value="1"/>
</dbReference>
<feature type="transmembrane region" description="Helical" evidence="11">
    <location>
        <begin position="6"/>
        <end position="31"/>
    </location>
</feature>
<evidence type="ECO:0000256" key="11">
    <source>
        <dbReference type="SAM" id="Phobius"/>
    </source>
</evidence>
<dbReference type="Gene3D" id="1.10.3730.20">
    <property type="match status" value="1"/>
</dbReference>
<evidence type="ECO:0000259" key="12">
    <source>
        <dbReference type="Pfam" id="PF00892"/>
    </source>
</evidence>
<dbReference type="InterPro" id="IPR000620">
    <property type="entry name" value="EamA_dom"/>
</dbReference>
<organism evidence="13 14">
    <name type="scientific">Phocaeicola massiliensis B84634 = Timone 84634 = DSM 17679 = JCM 13223</name>
    <dbReference type="NCBI Taxonomy" id="1121098"/>
    <lineage>
        <taxon>Bacteria</taxon>
        <taxon>Pseudomonadati</taxon>
        <taxon>Bacteroidota</taxon>
        <taxon>Bacteroidia</taxon>
        <taxon>Bacteroidales</taxon>
        <taxon>Bacteroidaceae</taxon>
        <taxon>Phocaeicola</taxon>
    </lineage>
</organism>
<evidence type="ECO:0000256" key="3">
    <source>
        <dbReference type="ARBA" id="ARBA00022516"/>
    </source>
</evidence>
<sequence length="128" mass="14579">MVTLNIVQLVIMVYIIALISIMLGAFAQYLLKVGVQQVIWYKDEGFYTLMSGLINMRLLSGILCYGLSLLFWLYVLSKIELSRAYPLVSLGYVFTLLLGHFLLNESVTCNKIIGVFFIMVGVYFISRM</sequence>
<evidence type="ECO:0000256" key="9">
    <source>
        <dbReference type="ARBA" id="ARBA00023098"/>
    </source>
</evidence>
<evidence type="ECO:0000256" key="7">
    <source>
        <dbReference type="ARBA" id="ARBA00022985"/>
    </source>
</evidence>
<dbReference type="Proteomes" id="UP000017831">
    <property type="component" value="Unassembled WGS sequence"/>
</dbReference>
<keyword evidence="6 11" id="KW-0812">Transmembrane</keyword>
<evidence type="ECO:0000256" key="1">
    <source>
        <dbReference type="ARBA" id="ARBA00004651"/>
    </source>
</evidence>